<dbReference type="SUPFAM" id="SSF53383">
    <property type="entry name" value="PLP-dependent transferases"/>
    <property type="match status" value="1"/>
</dbReference>
<dbReference type="Gene3D" id="3.90.1150.10">
    <property type="entry name" value="Aspartate Aminotransferase, domain 1"/>
    <property type="match status" value="1"/>
</dbReference>
<dbReference type="Gene3D" id="3.40.640.10">
    <property type="entry name" value="Type I PLP-dependent aspartate aminotransferase-like (Major domain)"/>
    <property type="match status" value="1"/>
</dbReference>
<dbReference type="Pfam" id="PF00282">
    <property type="entry name" value="Pyridoxal_deC"/>
    <property type="match status" value="1"/>
</dbReference>
<dbReference type="InterPro" id="IPR015424">
    <property type="entry name" value="PyrdxlP-dep_Trfase"/>
</dbReference>
<comment type="caution">
    <text evidence="7">The sequence shown here is derived from an EMBL/GenBank/DDBJ whole genome shotgun (WGS) entry which is preliminary data.</text>
</comment>
<dbReference type="InterPro" id="IPR015422">
    <property type="entry name" value="PyrdxlP-dep_Trfase_small"/>
</dbReference>
<evidence type="ECO:0000313" key="7">
    <source>
        <dbReference type="EMBL" id="KAK5949133.1"/>
    </source>
</evidence>
<dbReference type="GO" id="GO:0005737">
    <property type="term" value="C:cytoplasm"/>
    <property type="evidence" value="ECO:0007669"/>
    <property type="project" value="TreeGrafter"/>
</dbReference>
<dbReference type="EMBL" id="JAKLMC020000039">
    <property type="protein sequence ID" value="KAK5949133.1"/>
    <property type="molecule type" value="Genomic_DNA"/>
</dbReference>
<dbReference type="InterPro" id="IPR015421">
    <property type="entry name" value="PyrdxlP-dep_Trfase_major"/>
</dbReference>
<evidence type="ECO:0000256" key="2">
    <source>
        <dbReference type="ARBA" id="ARBA00009533"/>
    </source>
</evidence>
<dbReference type="PROSITE" id="PS00392">
    <property type="entry name" value="DDC_GAD_HDC_YDC"/>
    <property type="match status" value="1"/>
</dbReference>
<keyword evidence="4 6" id="KW-0456">Lyase</keyword>
<dbReference type="PANTHER" id="PTHR11999">
    <property type="entry name" value="GROUP II PYRIDOXAL-5-PHOSPHATE DECARBOXYLASE"/>
    <property type="match status" value="1"/>
</dbReference>
<evidence type="ECO:0000256" key="6">
    <source>
        <dbReference type="RuleBase" id="RU000382"/>
    </source>
</evidence>
<evidence type="ECO:0000256" key="3">
    <source>
        <dbReference type="ARBA" id="ARBA00022898"/>
    </source>
</evidence>
<evidence type="ECO:0000313" key="8">
    <source>
        <dbReference type="Proteomes" id="UP001316803"/>
    </source>
</evidence>
<dbReference type="GO" id="GO:0019752">
    <property type="term" value="P:carboxylic acid metabolic process"/>
    <property type="evidence" value="ECO:0007669"/>
    <property type="project" value="InterPro"/>
</dbReference>
<protein>
    <submittedName>
        <fullName evidence="7">Uncharacterized protein</fullName>
    </submittedName>
</protein>
<reference evidence="7 8" key="1">
    <citation type="submission" date="2022-12" db="EMBL/GenBank/DDBJ databases">
        <title>Genomic features and morphological characterization of a novel Knufia sp. strain isolated from spacecraft assembly facility.</title>
        <authorList>
            <person name="Teixeira M."/>
            <person name="Chander A.M."/>
            <person name="Stajich J.E."/>
            <person name="Venkateswaran K."/>
        </authorList>
    </citation>
    <scope>NUCLEOTIDE SEQUENCE [LARGE SCALE GENOMIC DNA]</scope>
    <source>
        <strain evidence="7 8">FJI-L2-BK-P2</strain>
    </source>
</reference>
<dbReference type="Proteomes" id="UP001316803">
    <property type="component" value="Unassembled WGS sequence"/>
</dbReference>
<name>A0AAN8EDV7_9EURO</name>
<dbReference type="InterPro" id="IPR021115">
    <property type="entry name" value="Pyridoxal-P_BS"/>
</dbReference>
<proteinExistence type="inferred from homology"/>
<sequence>MESKTIDEILDKVKNIIKSAPSVARDDSTVLPKNIPALPQWATSLPDGPLPLDRSIERLTANVLPYLNASSLSSRYYGFVTGGVTPAAFVGDVLTTIYDQNVAVHLPAETIATDVEVAALNMLVDLFQLPKQDWGVGTDGNSGGMFTTGATASNVLGLALGREYVLSEAAKRATGKAMSVGEHGLLAVAQAAQVDQVKILSTLPHSSVAKAASIVGLGRSSIVSILQEGTDLAIDVEKLQDLGEDAEAQRTAYILAISAGEVNTGHFASDSADMMKQVREICDKYGIWIHVDGAFGFFGRVLIGHKQSQDYQHITAGTRGLGLADSITADGHKLLNVPYDCGIFFTRHKNLSFNTFQNGNAAYLAGVGASLVQDPLNTGLENSRRFRALPVYATLSAYGREGYCDMLIRQVGLARRLAAWIYEHEKYELLPARLGKDEALAKTFIIVLFRAKEDAVNEKLVKMIKNSGKMYVSGTSWDGKPAARIAISNWRVDVEADGTIVEEVLESVLR</sequence>
<keyword evidence="8" id="KW-1185">Reference proteome</keyword>
<evidence type="ECO:0000256" key="1">
    <source>
        <dbReference type="ARBA" id="ARBA00001933"/>
    </source>
</evidence>
<dbReference type="GO" id="GO:0030170">
    <property type="term" value="F:pyridoxal phosphate binding"/>
    <property type="evidence" value="ECO:0007669"/>
    <property type="project" value="InterPro"/>
</dbReference>
<dbReference type="InterPro" id="IPR010977">
    <property type="entry name" value="Aromatic_deC"/>
</dbReference>
<feature type="modified residue" description="N6-(pyridoxal phosphate)lysine" evidence="5">
    <location>
        <position position="333"/>
    </location>
</feature>
<dbReference type="InterPro" id="IPR002129">
    <property type="entry name" value="PyrdxlP-dep_de-COase"/>
</dbReference>
<keyword evidence="3 5" id="KW-0663">Pyridoxal phosphate</keyword>
<organism evidence="7 8">
    <name type="scientific">Knufia fluminis</name>
    <dbReference type="NCBI Taxonomy" id="191047"/>
    <lineage>
        <taxon>Eukaryota</taxon>
        <taxon>Fungi</taxon>
        <taxon>Dikarya</taxon>
        <taxon>Ascomycota</taxon>
        <taxon>Pezizomycotina</taxon>
        <taxon>Eurotiomycetes</taxon>
        <taxon>Chaetothyriomycetidae</taxon>
        <taxon>Chaetothyriales</taxon>
        <taxon>Trichomeriaceae</taxon>
        <taxon>Knufia</taxon>
    </lineage>
</organism>
<dbReference type="GO" id="GO:0016831">
    <property type="term" value="F:carboxy-lyase activity"/>
    <property type="evidence" value="ECO:0007669"/>
    <property type="project" value="InterPro"/>
</dbReference>
<dbReference type="AlphaFoldDB" id="A0AAN8EDV7"/>
<comment type="cofactor">
    <cofactor evidence="1 5 6">
        <name>pyridoxal 5'-phosphate</name>
        <dbReference type="ChEBI" id="CHEBI:597326"/>
    </cofactor>
</comment>
<comment type="similarity">
    <text evidence="2 6">Belongs to the group II decarboxylase family.</text>
</comment>
<accession>A0AAN8EDV7</accession>
<evidence type="ECO:0000256" key="5">
    <source>
        <dbReference type="PIRSR" id="PIRSR602129-50"/>
    </source>
</evidence>
<dbReference type="PANTHER" id="PTHR11999:SF165">
    <property type="entry name" value="DECARBOXYLASE, PUTATIVE (AFU_ORTHOLOGUE AFUA_2G04980)-RELATED"/>
    <property type="match status" value="1"/>
</dbReference>
<gene>
    <name evidence="7" type="ORF">OHC33_009874</name>
</gene>
<evidence type="ECO:0000256" key="4">
    <source>
        <dbReference type="ARBA" id="ARBA00023239"/>
    </source>
</evidence>